<dbReference type="SUPFAM" id="SSF57850">
    <property type="entry name" value="RING/U-box"/>
    <property type="match status" value="1"/>
</dbReference>
<evidence type="ECO:0000256" key="2">
    <source>
        <dbReference type="ARBA" id="ARBA00022723"/>
    </source>
</evidence>
<dbReference type="CDD" id="cd23810">
    <property type="entry name" value="UBCc_BIRC6"/>
    <property type="match status" value="1"/>
</dbReference>
<dbReference type="PROSITE" id="PS50127">
    <property type="entry name" value="UBC_2"/>
    <property type="match status" value="1"/>
</dbReference>
<dbReference type="EMBL" id="OZ019902">
    <property type="protein sequence ID" value="CAK9194078.1"/>
    <property type="molecule type" value="Genomic_DNA"/>
</dbReference>
<evidence type="ECO:0000256" key="4">
    <source>
        <dbReference type="ARBA" id="ARBA00022786"/>
    </source>
</evidence>
<keyword evidence="1" id="KW-0808">Transferase</keyword>
<dbReference type="InterPro" id="IPR017907">
    <property type="entry name" value="Znf_RING_CS"/>
</dbReference>
<keyword evidence="10" id="KW-1185">Reference proteome</keyword>
<evidence type="ECO:0000313" key="9">
    <source>
        <dbReference type="EMBL" id="CAK9194078.1"/>
    </source>
</evidence>
<dbReference type="SMART" id="SM00184">
    <property type="entry name" value="RING"/>
    <property type="match status" value="1"/>
</dbReference>
<dbReference type="Pfam" id="PF00179">
    <property type="entry name" value="UQ_con"/>
    <property type="match status" value="1"/>
</dbReference>
<keyword evidence="2" id="KW-0479">Metal-binding</keyword>
<dbReference type="PANTHER" id="PTHR46116">
    <property type="entry name" value="(E3-INDEPENDENT) E2 UBIQUITIN-CONJUGATING ENZYME"/>
    <property type="match status" value="1"/>
</dbReference>
<evidence type="ECO:0000259" key="7">
    <source>
        <dbReference type="PROSITE" id="PS50089"/>
    </source>
</evidence>
<dbReference type="PANTHER" id="PTHR46116:SF39">
    <property type="entry name" value="BACULOVIRAL IAP REPEAT-CONTAINING PROTEIN 6"/>
    <property type="match status" value="1"/>
</dbReference>
<dbReference type="SMART" id="SM00212">
    <property type="entry name" value="UBCc"/>
    <property type="match status" value="1"/>
</dbReference>
<evidence type="ECO:0000256" key="6">
    <source>
        <dbReference type="PROSITE-ProRule" id="PRU00175"/>
    </source>
</evidence>
<dbReference type="InterPro" id="IPR000608">
    <property type="entry name" value="UBC"/>
</dbReference>
<dbReference type="InterPro" id="IPR013083">
    <property type="entry name" value="Znf_RING/FYVE/PHD"/>
</dbReference>
<keyword evidence="3 6" id="KW-0863">Zinc-finger</keyword>
<dbReference type="Gene3D" id="3.30.40.10">
    <property type="entry name" value="Zinc/RING finger domain, C3HC4 (zinc finger)"/>
    <property type="match status" value="1"/>
</dbReference>
<dbReference type="SUPFAM" id="SSF54495">
    <property type="entry name" value="UBC-like"/>
    <property type="match status" value="1"/>
</dbReference>
<evidence type="ECO:0000256" key="1">
    <source>
        <dbReference type="ARBA" id="ARBA00022679"/>
    </source>
</evidence>
<dbReference type="PROSITE" id="PS00518">
    <property type="entry name" value="ZF_RING_1"/>
    <property type="match status" value="1"/>
</dbReference>
<proteinExistence type="predicted"/>
<evidence type="ECO:0000256" key="3">
    <source>
        <dbReference type="ARBA" id="ARBA00022771"/>
    </source>
</evidence>
<dbReference type="InterPro" id="IPR001841">
    <property type="entry name" value="Znf_RING"/>
</dbReference>
<feature type="domain" description="UBC core" evidence="8">
    <location>
        <begin position="1061"/>
        <end position="1221"/>
    </location>
</feature>
<protein>
    <submittedName>
        <fullName evidence="9">Uncharacterized protein</fullName>
    </submittedName>
</protein>
<accession>A0ABP0TDX2</accession>
<evidence type="ECO:0000259" key="8">
    <source>
        <dbReference type="PROSITE" id="PS50127"/>
    </source>
</evidence>
<sequence>MESHVEDEEEDAILLSKPECHGRLDIEILIPFLSHIQASRSCFSFNAYNFGDGNTTGASSSSSASSLSLRGVSEHLEVSNLGKEDLELIYFAICANPDVNSSTTLNDLNAATTTSSQAVRIEVLKSSHNNQLLTDVTVIHGSSMSDVRQLADLLRKRTPPEKSSFGLPLACGTRAHLWHITNHGAELLGRAISDDTTLHALDLCSCCVGTKKGLEILLQPFTANEAGQQPNSSSISNPFLSWNDFDASGCVPATKRFSQHTNSIASLYQILEGSVSSPELSGSAGLLSASMIGILISLRETHTLQQLEVQCCPSIKGNEVLGTIFDLLQVNISMEKISFNGTSLEQDGSEKHLIQSVLLDQAAKKQPPLEEGQEVSNIGPMSRRVSLSIPPLKAGCSSSFIGSGAYVDKGKSVSCGNGHQRQKCKPWEWTKTKVQAMGMGKRQRLRKEINQEEDGIDCDVEALSIAVVNVEPMTTIAPRPAKVDPLEPGSIEECMLCRDSTPKDNLFLTSCGHRFCFNCIKECVGVIIQAQMATRNLNFSSLAACPHCPITSCQSELSRSELMKLLGQKTVQAYERWLLSAYERLFGSLIQQRSENPSLLKLCSSAICAPTNPTTVLSTSFQDLFPLKEKKEGSKVFLCTSCDAAWCAFCGGQLPVIQEEHTGSGNNNDNRMHADCSGQEKFLLFKCMVELKDACQIYTQGSCQMVMNPEDTTSQKKNRISIWADGTGYGGDYNENKIQTEFMQAEAKRKEAEVDSKVASAFQFLTCILNNSHHHTGGGKRGDEEEETSCCSPITTATYVLLFGWGNTLQQLLLQLVTNDSMLDISERSNLYFKMVELLKAITTHKELFLVLAAGYNTTTATTALKTVAKEVLQHDQVILQRRTSSKSLNKVLDEDDNAFVVVNKDSTLIKKMENIYTQAKVMLQQFQSSGMSADEAAVDTEISLAKQLCVCYELMQEKEMTQGGCVTKLAPETTMHLSLEEATQSNVKRELLEAAAAHKESIQIVKKVPMNYKEKLRPLQFRQMSMVDENGTYSHHFKDHIMGKVSASSCIDRRGVHNHKRMLHLSKEIALLATTLPLEWESSIHLCVDDQRLDVLRALIIGPHATPYQNGIFLFDIFLPPDYPQVPPSVHFMTTGGGGVRFNPNLYNSGKICLSLLGTWSGPGWIPGRSTLLQVLVSIQSLIFVQNPYYNEPGYEKNMHCSEAENENMHHREHTLALAILAPLRRPDAMFADVISEHFQHKREEVEQQCQQWCEYASDINTKNRMANLMKDIKAQLQILCCSA</sequence>
<dbReference type="InterPro" id="IPR016135">
    <property type="entry name" value="UBQ-conjugating_enzyme/RWD"/>
</dbReference>
<name>A0ABP0TDX2_9BRYO</name>
<dbReference type="PROSITE" id="PS50089">
    <property type="entry name" value="ZF_RING_2"/>
    <property type="match status" value="1"/>
</dbReference>
<evidence type="ECO:0000313" key="10">
    <source>
        <dbReference type="Proteomes" id="UP001497512"/>
    </source>
</evidence>
<dbReference type="CDD" id="cd16449">
    <property type="entry name" value="RING-HC"/>
    <property type="match status" value="1"/>
</dbReference>
<dbReference type="Gene3D" id="3.10.110.10">
    <property type="entry name" value="Ubiquitin Conjugating Enzyme"/>
    <property type="match status" value="1"/>
</dbReference>
<organism evidence="9 10">
    <name type="scientific">Sphagnum troendelagicum</name>
    <dbReference type="NCBI Taxonomy" id="128251"/>
    <lineage>
        <taxon>Eukaryota</taxon>
        <taxon>Viridiplantae</taxon>
        <taxon>Streptophyta</taxon>
        <taxon>Embryophyta</taxon>
        <taxon>Bryophyta</taxon>
        <taxon>Sphagnophytina</taxon>
        <taxon>Sphagnopsida</taxon>
        <taxon>Sphagnales</taxon>
        <taxon>Sphagnaceae</taxon>
        <taxon>Sphagnum</taxon>
    </lineage>
</organism>
<evidence type="ECO:0000256" key="5">
    <source>
        <dbReference type="ARBA" id="ARBA00022833"/>
    </source>
</evidence>
<gene>
    <name evidence="9" type="ORF">CSSPTR1EN2_LOCUS2346</name>
</gene>
<keyword evidence="5" id="KW-0862">Zinc</keyword>
<feature type="domain" description="RING-type" evidence="7">
    <location>
        <begin position="494"/>
        <end position="548"/>
    </location>
</feature>
<reference evidence="9" key="1">
    <citation type="submission" date="2024-02" db="EMBL/GenBank/DDBJ databases">
        <authorList>
            <consortium name="ELIXIR-Norway"/>
            <consortium name="Elixir Norway"/>
        </authorList>
    </citation>
    <scope>NUCLEOTIDE SEQUENCE</scope>
</reference>
<dbReference type="Proteomes" id="UP001497512">
    <property type="component" value="Chromosome 10"/>
</dbReference>
<keyword evidence="4" id="KW-0833">Ubl conjugation pathway</keyword>